<evidence type="ECO:0000313" key="3">
    <source>
        <dbReference type="EMBL" id="MBA1138785.1"/>
    </source>
</evidence>
<dbReference type="Proteomes" id="UP000558284">
    <property type="component" value="Unassembled WGS sequence"/>
</dbReference>
<dbReference type="RefSeq" id="WP_181055527.1">
    <property type="nucleotide sequence ID" value="NZ_JACDTY010000001.1"/>
</dbReference>
<feature type="compositionally biased region" description="Low complexity" evidence="1">
    <location>
        <begin position="191"/>
        <end position="206"/>
    </location>
</feature>
<dbReference type="Pfam" id="PF06059">
    <property type="entry name" value="DUF930"/>
    <property type="match status" value="1"/>
</dbReference>
<keyword evidence="2" id="KW-0472">Membrane</keyword>
<keyword evidence="4" id="KW-1185">Reference proteome</keyword>
<gene>
    <name evidence="3" type="ORF">H0241_00745</name>
</gene>
<name>A0A838AXJ8_9HYPH</name>
<feature type="transmembrane region" description="Helical" evidence="2">
    <location>
        <begin position="12"/>
        <end position="34"/>
    </location>
</feature>
<sequence>MKDETSERRRTLLWALPASLILHVLIAALLVYGLPTPPEKPQEEQPVNVALVPPPDQPKPKPAPTPPEPKVEKPPEQKVEKPPVLEKPSKIEPLKPVFQFGDKDTGPRKSLDGNSAEDSAPSPAKDGDTKPPVGQKDAESKPTDTEPTQEKQATQDTGDQPLAAPGDDGDIELPASAQAPKSRPENAPKPAKVSKPGGGSASKPSSTDVATAMSRAYAGLPGVRRLYAKGATGDPFATTAMDGESRGERVATLCANVLGEELKGASFSPELLPTRTLEVGNVVVDSDAKFRATTGWYHVSFRCGIDTDATRVTSFDFRVGAAASPEENARFDQEARRLGFRVGTAQ</sequence>
<dbReference type="EMBL" id="JACDTY010000001">
    <property type="protein sequence ID" value="MBA1138785.1"/>
    <property type="molecule type" value="Genomic_DNA"/>
</dbReference>
<accession>A0A838AXJ8</accession>
<protein>
    <submittedName>
        <fullName evidence="3">DUF930 domain-containing protein</fullName>
    </submittedName>
</protein>
<keyword evidence="2" id="KW-1133">Transmembrane helix</keyword>
<proteinExistence type="predicted"/>
<dbReference type="AlphaFoldDB" id="A0A838AXJ8"/>
<feature type="compositionally biased region" description="Pro residues" evidence="1">
    <location>
        <begin position="52"/>
        <end position="68"/>
    </location>
</feature>
<feature type="region of interest" description="Disordered" evidence="1">
    <location>
        <begin position="35"/>
        <end position="208"/>
    </location>
</feature>
<reference evidence="3 4" key="1">
    <citation type="submission" date="2020-07" db="EMBL/GenBank/DDBJ databases">
        <title>Definition of the novel symbiovar canariense within Mesorhizobium novociceri, a new species of genus Mesorhizobium nodulating Cicer canariense in the Caldera de Taburiente National Park (La Palma, Canary Islands).</title>
        <authorList>
            <person name="Leon-Barrios M."/>
            <person name="Perez-Yepez J."/>
            <person name="Flores-Felix J.D."/>
            <person name="Ramirez-Baena M.H."/>
            <person name="Pulido-Suarez L."/>
            <person name="Igual J.M."/>
            <person name="Velazquez E."/>
            <person name="Peix A."/>
        </authorList>
    </citation>
    <scope>NUCLEOTIDE SEQUENCE [LARGE SCALE GENOMIC DNA]</scope>
    <source>
        <strain evidence="3 4">CCANP35</strain>
    </source>
</reference>
<evidence type="ECO:0000256" key="2">
    <source>
        <dbReference type="SAM" id="Phobius"/>
    </source>
</evidence>
<evidence type="ECO:0000256" key="1">
    <source>
        <dbReference type="SAM" id="MobiDB-lite"/>
    </source>
</evidence>
<feature type="compositionally biased region" description="Basic and acidic residues" evidence="1">
    <location>
        <begin position="69"/>
        <end position="93"/>
    </location>
</feature>
<evidence type="ECO:0000313" key="4">
    <source>
        <dbReference type="Proteomes" id="UP000558284"/>
    </source>
</evidence>
<feature type="compositionally biased region" description="Basic and acidic residues" evidence="1">
    <location>
        <begin position="101"/>
        <end position="111"/>
    </location>
</feature>
<comment type="caution">
    <text evidence="3">The sequence shown here is derived from an EMBL/GenBank/DDBJ whole genome shotgun (WGS) entry which is preliminary data.</text>
</comment>
<keyword evidence="2" id="KW-0812">Transmembrane</keyword>
<dbReference type="InterPro" id="IPR009273">
    <property type="entry name" value="DUF930"/>
</dbReference>
<organism evidence="3 4">
    <name type="scientific">Mesorhizobium neociceri</name>
    <dbReference type="NCBI Taxonomy" id="1307853"/>
    <lineage>
        <taxon>Bacteria</taxon>
        <taxon>Pseudomonadati</taxon>
        <taxon>Pseudomonadota</taxon>
        <taxon>Alphaproteobacteria</taxon>
        <taxon>Hyphomicrobiales</taxon>
        <taxon>Phyllobacteriaceae</taxon>
        <taxon>Mesorhizobium</taxon>
    </lineage>
</organism>